<name>A0A7X2H388_9BACL</name>
<dbReference type="AlphaFoldDB" id="A0A7X2H388"/>
<keyword evidence="2" id="KW-1185">Reference proteome</keyword>
<dbReference type="Proteomes" id="UP000463051">
    <property type="component" value="Unassembled WGS sequence"/>
</dbReference>
<proteinExistence type="predicted"/>
<sequence length="222" mass="25148">MKRIGCFHAHYSNIEHVEKALSIFDVELIHFVDPGLDRIKQDADFTKEIVEKKVIETLDWIANCHVDAILITCTFFTALLNNEVHHYPIPIIKIDEPLFEEICEINQPIIVAFTNPNTVNGTMNQILSYSRMKGKEIDAEPFLLENTFDLIMQGKKSEYIQSVSKGLISIIENNPKKSVVAAQLSMVPAAQLIENLRNISIGNHLKSLSSYMEKVLSLVPKN</sequence>
<gene>
    <name evidence="1" type="ORF">GJB61_06845</name>
</gene>
<evidence type="ECO:0000313" key="1">
    <source>
        <dbReference type="EMBL" id="MRN52714.1"/>
    </source>
</evidence>
<organism evidence="1 2">
    <name type="scientific">Paenibacillus monticola</name>
    <dbReference type="NCBI Taxonomy" id="2666075"/>
    <lineage>
        <taxon>Bacteria</taxon>
        <taxon>Bacillati</taxon>
        <taxon>Bacillota</taxon>
        <taxon>Bacilli</taxon>
        <taxon>Bacillales</taxon>
        <taxon>Paenibacillaceae</taxon>
        <taxon>Paenibacillus</taxon>
    </lineage>
</organism>
<evidence type="ECO:0008006" key="3">
    <source>
        <dbReference type="Google" id="ProtNLM"/>
    </source>
</evidence>
<reference evidence="1 2" key="1">
    <citation type="submission" date="2019-11" db="EMBL/GenBank/DDBJ databases">
        <title>Paenibacillus monticola sp. nov., a novel PGPR strain isolated from mountain sample in China.</title>
        <authorList>
            <person name="Zhao Q."/>
            <person name="Li H.-P."/>
            <person name="Zhang J.-L."/>
        </authorList>
    </citation>
    <scope>NUCLEOTIDE SEQUENCE [LARGE SCALE GENOMIC DNA]</scope>
    <source>
        <strain evidence="1 2">LC-T2</strain>
    </source>
</reference>
<evidence type="ECO:0000313" key="2">
    <source>
        <dbReference type="Proteomes" id="UP000463051"/>
    </source>
</evidence>
<dbReference type="EMBL" id="WJXB01000002">
    <property type="protein sequence ID" value="MRN52714.1"/>
    <property type="molecule type" value="Genomic_DNA"/>
</dbReference>
<accession>A0A7X2H388</accession>
<protein>
    <recommendedName>
        <fullName evidence="3">Asp/Glu/hydantoin racemase</fullName>
    </recommendedName>
</protein>
<dbReference type="RefSeq" id="WP_154117706.1">
    <property type="nucleotide sequence ID" value="NZ_WJXB01000002.1"/>
</dbReference>
<comment type="caution">
    <text evidence="1">The sequence shown here is derived from an EMBL/GenBank/DDBJ whole genome shotgun (WGS) entry which is preliminary data.</text>
</comment>